<dbReference type="InterPro" id="IPR024607">
    <property type="entry name" value="Sulfatase_CS"/>
</dbReference>
<keyword evidence="9" id="KW-1185">Reference proteome</keyword>
<comment type="cofactor">
    <cofactor evidence="1">
        <name>Ca(2+)</name>
        <dbReference type="ChEBI" id="CHEBI:29108"/>
    </cofactor>
</comment>
<proteinExistence type="inferred from homology"/>
<keyword evidence="5" id="KW-0325">Glycoprotein</keyword>
<feature type="chain" id="PRO_5045543936" evidence="6">
    <location>
        <begin position="23"/>
        <end position="509"/>
    </location>
</feature>
<keyword evidence="4" id="KW-0378">Hydrolase</keyword>
<organism evidence="8 9">
    <name type="scientific">Mya arenaria</name>
    <name type="common">Soft-shell clam</name>
    <dbReference type="NCBI Taxonomy" id="6604"/>
    <lineage>
        <taxon>Eukaryota</taxon>
        <taxon>Metazoa</taxon>
        <taxon>Spiralia</taxon>
        <taxon>Lophotrochozoa</taxon>
        <taxon>Mollusca</taxon>
        <taxon>Bivalvia</taxon>
        <taxon>Autobranchia</taxon>
        <taxon>Heteroconchia</taxon>
        <taxon>Euheterodonta</taxon>
        <taxon>Imparidentia</taxon>
        <taxon>Neoheterodontei</taxon>
        <taxon>Myida</taxon>
        <taxon>Myoidea</taxon>
        <taxon>Myidae</taxon>
        <taxon>Mya</taxon>
    </lineage>
</organism>
<evidence type="ECO:0000256" key="2">
    <source>
        <dbReference type="ARBA" id="ARBA00008779"/>
    </source>
</evidence>
<comment type="similarity">
    <text evidence="2">Belongs to the sulfatase family.</text>
</comment>
<evidence type="ECO:0000313" key="8">
    <source>
        <dbReference type="EMBL" id="WAR24758.1"/>
    </source>
</evidence>
<feature type="domain" description="Sulfatase N-terminal" evidence="7">
    <location>
        <begin position="23"/>
        <end position="329"/>
    </location>
</feature>
<evidence type="ECO:0000259" key="7">
    <source>
        <dbReference type="Pfam" id="PF00884"/>
    </source>
</evidence>
<dbReference type="Pfam" id="PF00884">
    <property type="entry name" value="Sulfatase"/>
    <property type="match status" value="1"/>
</dbReference>
<sequence length="509" mass="57597">MNSSLFLDFIVLISCIIELAESKNVLILLGDDVGFQFGAYGNRKIKSPNVDALAARSLVFNNGFTSVSSCSPSRSVVLTGLPVHQNGMYGLHHSVHHFNSFDNVMSLPVILGKNNIRTGIIGKKHLGPDSVYKFDYEVTGEHYPLLQVGRNITCMKHYVREFLNQSRNDSRPFLLYIGIFDIHRCATGGKLGDFCDKFGDGMTPGTGVIPDWKPEVYRPEDVEIPYFLPDTPATRGDLVNMYKTYSRFDQGIGLFMKELENAGFADDTLVLFTSDNGIPFPLAKTNLYDPGQGEPFMISSPYHRDTWGKRTDAMASTMDILPTVLDWFQVPFPKYKLNGLQVSITGKYLLRALTPNPPPAFDHVFSSHIFHEATMNYPMRVMRTKNMKLIHNLNFLAPYPLATDLYLNPTFLDILNRTESGRPLPWITTLEKYYYRDEWQLFNLTSDPHEQKNLVGSSAYYDVMKTMMTSLEKWLEVTGDPWRCLPGSVLEGNSCDSMYNNVNSGFMFG</sequence>
<dbReference type="PROSITE" id="PS00523">
    <property type="entry name" value="SULFATASE_1"/>
    <property type="match status" value="1"/>
</dbReference>
<feature type="signal peptide" evidence="6">
    <location>
        <begin position="1"/>
        <end position="22"/>
    </location>
</feature>
<dbReference type="CDD" id="cd16027">
    <property type="entry name" value="SGSH"/>
    <property type="match status" value="1"/>
</dbReference>
<keyword evidence="3 6" id="KW-0732">Signal</keyword>
<dbReference type="PANTHER" id="PTHR43108:SF6">
    <property type="entry name" value="N-SULPHOGLUCOSAMINE SULPHOHYDROLASE"/>
    <property type="match status" value="1"/>
</dbReference>
<name>A0ABY7FV80_MYAAR</name>
<dbReference type="EMBL" id="CP111024">
    <property type="protein sequence ID" value="WAR24758.1"/>
    <property type="molecule type" value="Genomic_DNA"/>
</dbReference>
<evidence type="ECO:0000256" key="5">
    <source>
        <dbReference type="ARBA" id="ARBA00023180"/>
    </source>
</evidence>
<evidence type="ECO:0000313" key="9">
    <source>
        <dbReference type="Proteomes" id="UP001164746"/>
    </source>
</evidence>
<gene>
    <name evidence="8" type="ORF">MAR_038427</name>
</gene>
<evidence type="ECO:0000256" key="6">
    <source>
        <dbReference type="SAM" id="SignalP"/>
    </source>
</evidence>
<dbReference type="InterPro" id="IPR017850">
    <property type="entry name" value="Alkaline_phosphatase_core_sf"/>
</dbReference>
<dbReference type="Gene3D" id="3.40.720.10">
    <property type="entry name" value="Alkaline Phosphatase, subunit A"/>
    <property type="match status" value="1"/>
</dbReference>
<evidence type="ECO:0000256" key="4">
    <source>
        <dbReference type="ARBA" id="ARBA00022801"/>
    </source>
</evidence>
<evidence type="ECO:0000256" key="3">
    <source>
        <dbReference type="ARBA" id="ARBA00022729"/>
    </source>
</evidence>
<protein>
    <submittedName>
        <fullName evidence="8">SPHM-like protein</fullName>
    </submittedName>
</protein>
<dbReference type="InterPro" id="IPR000917">
    <property type="entry name" value="Sulfatase_N"/>
</dbReference>
<dbReference type="PANTHER" id="PTHR43108">
    <property type="entry name" value="N-ACETYLGLUCOSAMINE-6-SULFATASE FAMILY MEMBER"/>
    <property type="match status" value="1"/>
</dbReference>
<dbReference type="SUPFAM" id="SSF53649">
    <property type="entry name" value="Alkaline phosphatase-like"/>
    <property type="match status" value="1"/>
</dbReference>
<reference evidence="8" key="1">
    <citation type="submission" date="2022-11" db="EMBL/GenBank/DDBJ databases">
        <title>Centuries of genome instability and evolution in soft-shell clam transmissible cancer (bioRxiv).</title>
        <authorList>
            <person name="Hart S.F.M."/>
            <person name="Yonemitsu M.A."/>
            <person name="Giersch R.M."/>
            <person name="Beal B.F."/>
            <person name="Arriagada G."/>
            <person name="Davis B.W."/>
            <person name="Ostrander E.A."/>
            <person name="Goff S.P."/>
            <person name="Metzger M.J."/>
        </authorList>
    </citation>
    <scope>NUCLEOTIDE SEQUENCE</scope>
    <source>
        <strain evidence="8">MELC-2E11</strain>
        <tissue evidence="8">Siphon/mantle</tissue>
    </source>
</reference>
<accession>A0ABY7FV80</accession>
<evidence type="ECO:0000256" key="1">
    <source>
        <dbReference type="ARBA" id="ARBA00001913"/>
    </source>
</evidence>
<dbReference type="Proteomes" id="UP001164746">
    <property type="component" value="Chromosome 13"/>
</dbReference>